<dbReference type="PANTHER" id="PTHR35175">
    <property type="entry name" value="DUF1289 DOMAIN-CONTAINING PROTEIN"/>
    <property type="match status" value="1"/>
</dbReference>
<dbReference type="InterPro" id="IPR010710">
    <property type="entry name" value="DUF1289"/>
</dbReference>
<dbReference type="EMBL" id="CP001614">
    <property type="protein sequence ID" value="ACR13105.1"/>
    <property type="molecule type" value="Genomic_DNA"/>
</dbReference>
<dbReference type="AlphaFoldDB" id="C5BI08"/>
<proteinExistence type="predicted"/>
<protein>
    <recommendedName>
        <fullName evidence="3">Fe-S protein</fullName>
    </recommendedName>
</protein>
<dbReference type="KEGG" id="ttu:TERTU_1901"/>
<accession>C5BI08</accession>
<dbReference type="eggNOG" id="COG3313">
    <property type="taxonomic scope" value="Bacteria"/>
</dbReference>
<dbReference type="PANTHER" id="PTHR35175:SF1">
    <property type="entry name" value="OXIDOREDUCTASE"/>
    <property type="match status" value="1"/>
</dbReference>
<evidence type="ECO:0000313" key="1">
    <source>
        <dbReference type="EMBL" id="ACR13105.1"/>
    </source>
</evidence>
<evidence type="ECO:0000313" key="2">
    <source>
        <dbReference type="Proteomes" id="UP000009080"/>
    </source>
</evidence>
<keyword evidence="2" id="KW-1185">Reference proteome</keyword>
<evidence type="ECO:0008006" key="3">
    <source>
        <dbReference type="Google" id="ProtNLM"/>
    </source>
</evidence>
<name>C5BI08_TERTT</name>
<reference evidence="1 2" key="1">
    <citation type="journal article" date="2009" name="PLoS ONE">
        <title>The complete genome of Teredinibacter turnerae T7901: an intracellular endosymbiont of marine wood-boring bivalves (shipworms).</title>
        <authorList>
            <person name="Yang J.C."/>
            <person name="Madupu R."/>
            <person name="Durkin A.S."/>
            <person name="Ekborg N.A."/>
            <person name="Pedamallu C.S."/>
            <person name="Hostetler J.B."/>
            <person name="Radune D."/>
            <person name="Toms B.S."/>
            <person name="Henrissat B."/>
            <person name="Coutinho P.M."/>
            <person name="Schwarz S."/>
            <person name="Field L."/>
            <person name="Trindade-Silva A.E."/>
            <person name="Soares C.A.G."/>
            <person name="Elshahawi S."/>
            <person name="Hanora A."/>
            <person name="Schmidt E.W."/>
            <person name="Haygood M.G."/>
            <person name="Posfai J."/>
            <person name="Benner J."/>
            <person name="Madinger C."/>
            <person name="Nove J."/>
            <person name="Anton B."/>
            <person name="Chaudhary K."/>
            <person name="Foster J."/>
            <person name="Holman A."/>
            <person name="Kumar S."/>
            <person name="Lessard P.A."/>
            <person name="Luyten Y.A."/>
            <person name="Slatko B."/>
            <person name="Wood N."/>
            <person name="Wu B."/>
            <person name="Teplitski M."/>
            <person name="Mougous J.D."/>
            <person name="Ward N."/>
            <person name="Eisen J.A."/>
            <person name="Badger J.H."/>
            <person name="Distel D.L."/>
        </authorList>
    </citation>
    <scope>NUCLEOTIDE SEQUENCE [LARGE SCALE GENOMIC DNA]</scope>
    <source>
        <strain evidence="2">ATCC 39867 / T7901</strain>
    </source>
</reference>
<dbReference type="RefSeq" id="WP_015819218.1">
    <property type="nucleotide sequence ID" value="NC_012997.1"/>
</dbReference>
<sequence length="147" mass="16793">MVRPKIKTPCIGVCSTGIGDSVCRGCKRFSHEIIDWNGYTNLQKQAVTDRLEFLLVQVVDDKFSVLDETQLRGQLVAKQVRFNPAQNPLCWVFDLLKAGASQIDDFRLFGVGVKSRWREHSASDLRDLIDADYYALSCAHHQRYFLL</sequence>
<dbReference type="HOGENOM" id="CLU_108846_0_0_6"/>
<dbReference type="STRING" id="377629.TERTU_1901"/>
<dbReference type="Pfam" id="PF06945">
    <property type="entry name" value="DUF1289"/>
    <property type="match status" value="1"/>
</dbReference>
<organism evidence="1 2">
    <name type="scientific">Teredinibacter turnerae (strain ATCC 39867 / T7901)</name>
    <dbReference type="NCBI Taxonomy" id="377629"/>
    <lineage>
        <taxon>Bacteria</taxon>
        <taxon>Pseudomonadati</taxon>
        <taxon>Pseudomonadota</taxon>
        <taxon>Gammaproteobacteria</taxon>
        <taxon>Cellvibrionales</taxon>
        <taxon>Cellvibrionaceae</taxon>
        <taxon>Teredinibacter</taxon>
    </lineage>
</organism>
<dbReference type="Proteomes" id="UP000009080">
    <property type="component" value="Chromosome"/>
</dbReference>
<gene>
    <name evidence="1" type="ordered locus">TERTU_1901</name>
</gene>
<dbReference type="OrthoDB" id="5296987at2"/>